<feature type="chain" id="PRO_5045654105" description="Lipoprotein" evidence="1">
    <location>
        <begin position="17"/>
        <end position="144"/>
    </location>
</feature>
<evidence type="ECO:0000313" key="3">
    <source>
        <dbReference type="Proteomes" id="UP001596496"/>
    </source>
</evidence>
<protein>
    <recommendedName>
        <fullName evidence="4">Lipoprotein</fullName>
    </recommendedName>
</protein>
<name>A0ABW2P5M9_9ACTN</name>
<evidence type="ECO:0000313" key="2">
    <source>
        <dbReference type="EMBL" id="MFC7383310.1"/>
    </source>
</evidence>
<dbReference type="EMBL" id="JBHTCG010000008">
    <property type="protein sequence ID" value="MFC7383310.1"/>
    <property type="molecule type" value="Genomic_DNA"/>
</dbReference>
<comment type="caution">
    <text evidence="2">The sequence shown here is derived from an EMBL/GenBank/DDBJ whole genome shotgun (WGS) entry which is preliminary data.</text>
</comment>
<sequence>MRGVLACGLVLLLACACGGPEPSFEQAARFLRDDGAALSRLSLPGKTTAFTRETTGCPAGTARSVYKLTGDLPAEPDAHAMATVTAILASDLHRMGYQEGDNPQERFGVNVSTMKKESLGIVVTVIVRSGRPNVEVTGTTACAS</sequence>
<feature type="signal peptide" evidence="1">
    <location>
        <begin position="1"/>
        <end position="16"/>
    </location>
</feature>
<proteinExistence type="predicted"/>
<organism evidence="2 3">
    <name type="scientific">Sphaerisporangium rhizosphaerae</name>
    <dbReference type="NCBI Taxonomy" id="2269375"/>
    <lineage>
        <taxon>Bacteria</taxon>
        <taxon>Bacillati</taxon>
        <taxon>Actinomycetota</taxon>
        <taxon>Actinomycetes</taxon>
        <taxon>Streptosporangiales</taxon>
        <taxon>Streptosporangiaceae</taxon>
        <taxon>Sphaerisporangium</taxon>
    </lineage>
</organism>
<keyword evidence="3" id="KW-1185">Reference proteome</keyword>
<keyword evidence="1" id="KW-0732">Signal</keyword>
<dbReference type="RefSeq" id="WP_380826780.1">
    <property type="nucleotide sequence ID" value="NZ_JBHTCG010000008.1"/>
</dbReference>
<accession>A0ABW2P5M9</accession>
<gene>
    <name evidence="2" type="ORF">ACFQSB_13900</name>
</gene>
<evidence type="ECO:0008006" key="4">
    <source>
        <dbReference type="Google" id="ProtNLM"/>
    </source>
</evidence>
<reference evidence="3" key="1">
    <citation type="journal article" date="2019" name="Int. J. Syst. Evol. Microbiol.">
        <title>The Global Catalogue of Microorganisms (GCM) 10K type strain sequencing project: providing services to taxonomists for standard genome sequencing and annotation.</title>
        <authorList>
            <consortium name="The Broad Institute Genomics Platform"/>
            <consortium name="The Broad Institute Genome Sequencing Center for Infectious Disease"/>
            <person name="Wu L."/>
            <person name="Ma J."/>
        </authorList>
    </citation>
    <scope>NUCLEOTIDE SEQUENCE [LARGE SCALE GENOMIC DNA]</scope>
    <source>
        <strain evidence="3">CECT 7649</strain>
    </source>
</reference>
<dbReference type="PROSITE" id="PS51257">
    <property type="entry name" value="PROKAR_LIPOPROTEIN"/>
    <property type="match status" value="1"/>
</dbReference>
<evidence type="ECO:0000256" key="1">
    <source>
        <dbReference type="SAM" id="SignalP"/>
    </source>
</evidence>
<dbReference type="Proteomes" id="UP001596496">
    <property type="component" value="Unassembled WGS sequence"/>
</dbReference>